<keyword evidence="18" id="KW-1185">Reference proteome</keyword>
<dbReference type="GO" id="GO:0005543">
    <property type="term" value="F:phospholipid binding"/>
    <property type="evidence" value="ECO:0007669"/>
    <property type="project" value="TreeGrafter"/>
</dbReference>
<evidence type="ECO:0000256" key="4">
    <source>
        <dbReference type="ARBA" id="ARBA00022448"/>
    </source>
</evidence>
<keyword evidence="9" id="KW-0175">Coiled coil</keyword>
<evidence type="ECO:0000256" key="2">
    <source>
        <dbReference type="ARBA" id="ARBA00004567"/>
    </source>
</evidence>
<keyword evidence="11" id="KW-0539">Nucleus</keyword>
<reference evidence="17 18" key="1">
    <citation type="submission" date="2024-01" db="EMBL/GenBank/DDBJ databases">
        <title>The genome of the rayed Mediterranean limpet Patella caerulea (Linnaeus, 1758).</title>
        <authorList>
            <person name="Anh-Thu Weber A."/>
            <person name="Halstead-Nussloch G."/>
        </authorList>
    </citation>
    <scope>NUCLEOTIDE SEQUENCE [LARGE SCALE GENOMIC DNA]</scope>
    <source>
        <strain evidence="17">AATW-2023a</strain>
        <tissue evidence="17">Whole specimen</tissue>
    </source>
</reference>
<protein>
    <recommendedName>
        <fullName evidence="13">mRNA export factor GLE1</fullName>
    </recommendedName>
    <alternativeName>
        <fullName evidence="15">GLE1 RNA export mediator</fullName>
    </alternativeName>
    <alternativeName>
        <fullName evidence="14">Nucleoporin GLE1</fullName>
    </alternativeName>
</protein>
<sequence>MNILLQLQNTSKGKLHYNNKKETLEQRKKWLTDINPPPSINKFHKGNSLNSTSHGASFEVQENFSKNNNYEEEPSLYVTCYSGLSPPKVPVSNESEKEHKPEISTPPPKPKVEIVEKFTPVSPEYNSSSKLIKEYEQTYEKKKEAAIAKKRQEFDQNMAKLTQLSEEQLMIREKQQNDQLKSLHQQTEQHLKEKDESEKQVQVMKESHRQHQQMLDAKVLEVEKRKQQLKDEARKRQEQIQAMAQKIHASINILINQYITEFEGCPHKEYFSEAAKATSTQIRSIKTKADNLLESFKATMSKQEDLKKLMELFEICKRGLESVKTHIADANKKGKEVEEQKALAAKAAQVAQEQQLALPVPPAQADAISTPTNPSNTSTNIKTSEDVMVDALEEYTKLQGKLLKITESLNTFVNNQQMKKYKFELQKAVNTPINAISPESSSHLQDKLHRLTSLLSGQVVELSGQRISAKEAPEGILFCKNLAAKMIVKKGAEQVSSKHETAFAIAAVAVGLWCHDADIGDLLLAHFHKACPYTIPFILPKQEKQSLEKYHEYLGYKVEDKVIEDQDKFLKRMSGVMRLYAAILVTSPPRGSNSVHPFGIEHAWIWLSRVLNSPPQPDITATMIYDMLYVTGHLLHEQFRNQFLKLLSCLFNEYVPKLRSVAVGGGPVSRLETFIENVIKSGGKIAKPEGLLPSNFL</sequence>
<dbReference type="EMBL" id="JAZGQO010000002">
    <property type="protein sequence ID" value="KAK6191518.1"/>
    <property type="molecule type" value="Genomic_DNA"/>
</dbReference>
<evidence type="ECO:0000256" key="10">
    <source>
        <dbReference type="ARBA" id="ARBA00023132"/>
    </source>
</evidence>
<evidence type="ECO:0000256" key="8">
    <source>
        <dbReference type="ARBA" id="ARBA00023010"/>
    </source>
</evidence>
<dbReference type="PANTHER" id="PTHR12960:SF0">
    <property type="entry name" value="MRNA EXPORT FACTOR GLE1"/>
    <property type="match status" value="1"/>
</dbReference>
<evidence type="ECO:0000256" key="1">
    <source>
        <dbReference type="ARBA" id="ARBA00004496"/>
    </source>
</evidence>
<dbReference type="PANTHER" id="PTHR12960">
    <property type="entry name" value="GLE-1-RELATED"/>
    <property type="match status" value="1"/>
</dbReference>
<keyword evidence="10" id="KW-0906">Nuclear pore complex</keyword>
<organism evidence="17 18">
    <name type="scientific">Patella caerulea</name>
    <name type="common">Rayed Mediterranean limpet</name>
    <dbReference type="NCBI Taxonomy" id="87958"/>
    <lineage>
        <taxon>Eukaryota</taxon>
        <taxon>Metazoa</taxon>
        <taxon>Spiralia</taxon>
        <taxon>Lophotrochozoa</taxon>
        <taxon>Mollusca</taxon>
        <taxon>Gastropoda</taxon>
        <taxon>Patellogastropoda</taxon>
        <taxon>Patelloidea</taxon>
        <taxon>Patellidae</taxon>
        <taxon>Patella</taxon>
    </lineage>
</organism>
<evidence type="ECO:0000313" key="17">
    <source>
        <dbReference type="EMBL" id="KAK6191518.1"/>
    </source>
</evidence>
<keyword evidence="7" id="KW-0653">Protein transport</keyword>
<keyword evidence="8" id="KW-0811">Translocation</keyword>
<comment type="function">
    <text evidence="12">Required for the export of mRNAs containing poly(A) tails from the nucleus into the cytoplasm. May be involved in the terminal step of the mRNA transport through the nuclear pore complex (NPC).</text>
</comment>
<evidence type="ECO:0000256" key="14">
    <source>
        <dbReference type="ARBA" id="ARBA00029983"/>
    </source>
</evidence>
<dbReference type="Proteomes" id="UP001347796">
    <property type="component" value="Unassembled WGS sequence"/>
</dbReference>
<dbReference type="Gene3D" id="1.25.40.510">
    <property type="entry name" value="GLE1-like"/>
    <property type="match status" value="1"/>
</dbReference>
<evidence type="ECO:0000256" key="13">
    <source>
        <dbReference type="ARBA" id="ARBA00026227"/>
    </source>
</evidence>
<dbReference type="Pfam" id="PF07817">
    <property type="entry name" value="GLE1"/>
    <property type="match status" value="1"/>
</dbReference>
<evidence type="ECO:0000256" key="5">
    <source>
        <dbReference type="ARBA" id="ARBA00022490"/>
    </source>
</evidence>
<evidence type="ECO:0000256" key="16">
    <source>
        <dbReference type="SAM" id="MobiDB-lite"/>
    </source>
</evidence>
<dbReference type="GO" id="GO:0005737">
    <property type="term" value="C:cytoplasm"/>
    <property type="evidence" value="ECO:0007669"/>
    <property type="project" value="UniProtKB-SubCell"/>
</dbReference>
<dbReference type="FunFam" id="1.25.40.510:FF:000001">
    <property type="entry name" value="Nucleoporin GLE1 isoform 1"/>
    <property type="match status" value="1"/>
</dbReference>
<evidence type="ECO:0000313" key="18">
    <source>
        <dbReference type="Proteomes" id="UP001347796"/>
    </source>
</evidence>
<dbReference type="GO" id="GO:0016973">
    <property type="term" value="P:poly(A)+ mRNA export from nucleus"/>
    <property type="evidence" value="ECO:0007669"/>
    <property type="project" value="InterPro"/>
</dbReference>
<comment type="subcellular location">
    <subcellularLocation>
        <location evidence="1">Cytoplasm</location>
    </subcellularLocation>
    <subcellularLocation>
        <location evidence="2">Nucleus</location>
        <location evidence="2">Nuclear pore complex</location>
    </subcellularLocation>
</comment>
<feature type="region of interest" description="Disordered" evidence="16">
    <location>
        <begin position="175"/>
        <end position="198"/>
    </location>
</feature>
<evidence type="ECO:0000256" key="7">
    <source>
        <dbReference type="ARBA" id="ARBA00022927"/>
    </source>
</evidence>
<feature type="compositionally biased region" description="Basic and acidic residues" evidence="16">
    <location>
        <begin position="187"/>
        <end position="198"/>
    </location>
</feature>
<evidence type="ECO:0000256" key="11">
    <source>
        <dbReference type="ARBA" id="ARBA00023242"/>
    </source>
</evidence>
<evidence type="ECO:0000256" key="6">
    <source>
        <dbReference type="ARBA" id="ARBA00022816"/>
    </source>
</evidence>
<dbReference type="AlphaFoldDB" id="A0AAN8KAH9"/>
<proteinExistence type="inferred from homology"/>
<keyword evidence="6" id="KW-0509">mRNA transport</keyword>
<keyword evidence="4" id="KW-0813">Transport</keyword>
<feature type="region of interest" description="Disordered" evidence="16">
    <location>
        <begin position="88"/>
        <end position="111"/>
    </location>
</feature>
<feature type="compositionally biased region" description="Polar residues" evidence="16">
    <location>
        <begin position="177"/>
        <end position="186"/>
    </location>
</feature>
<dbReference type="GO" id="GO:0044614">
    <property type="term" value="C:nuclear pore cytoplasmic filaments"/>
    <property type="evidence" value="ECO:0007669"/>
    <property type="project" value="TreeGrafter"/>
</dbReference>
<dbReference type="GO" id="GO:0031369">
    <property type="term" value="F:translation initiation factor binding"/>
    <property type="evidence" value="ECO:0007669"/>
    <property type="project" value="TreeGrafter"/>
</dbReference>
<evidence type="ECO:0000256" key="3">
    <source>
        <dbReference type="ARBA" id="ARBA00011056"/>
    </source>
</evidence>
<evidence type="ECO:0000256" key="15">
    <source>
        <dbReference type="ARBA" id="ARBA00030897"/>
    </source>
</evidence>
<gene>
    <name evidence="17" type="ORF">SNE40_003183</name>
</gene>
<accession>A0AAN8KAH9</accession>
<comment type="similarity">
    <text evidence="3">Belongs to the GLE1 family.</text>
</comment>
<evidence type="ECO:0000256" key="12">
    <source>
        <dbReference type="ARBA" id="ARBA00024680"/>
    </source>
</evidence>
<evidence type="ECO:0000256" key="9">
    <source>
        <dbReference type="ARBA" id="ARBA00023054"/>
    </source>
</evidence>
<dbReference type="GO" id="GO:0000822">
    <property type="term" value="F:inositol hexakisphosphate binding"/>
    <property type="evidence" value="ECO:0007669"/>
    <property type="project" value="TreeGrafter"/>
</dbReference>
<name>A0AAN8KAH9_PATCE</name>
<dbReference type="InterPro" id="IPR012476">
    <property type="entry name" value="GLE1"/>
</dbReference>
<keyword evidence="5" id="KW-0963">Cytoplasm</keyword>
<dbReference type="GO" id="GO:0015031">
    <property type="term" value="P:protein transport"/>
    <property type="evidence" value="ECO:0007669"/>
    <property type="project" value="UniProtKB-KW"/>
</dbReference>
<dbReference type="InterPro" id="IPR038506">
    <property type="entry name" value="GLE1-like_sf"/>
</dbReference>
<comment type="caution">
    <text evidence="17">The sequence shown here is derived from an EMBL/GenBank/DDBJ whole genome shotgun (WGS) entry which is preliminary data.</text>
</comment>